<keyword evidence="5 9" id="KW-0418">Kinase</keyword>
<dbReference type="KEGG" id="lby:Lbys_3178"/>
<dbReference type="GO" id="GO:0000155">
    <property type="term" value="F:phosphorelay sensor kinase activity"/>
    <property type="evidence" value="ECO:0007669"/>
    <property type="project" value="InterPro"/>
</dbReference>
<dbReference type="Proteomes" id="UP000007435">
    <property type="component" value="Chromosome"/>
</dbReference>
<keyword evidence="3" id="KW-0597">Phosphoprotein</keyword>
<dbReference type="InterPro" id="IPR004358">
    <property type="entry name" value="Sig_transdc_His_kin-like_C"/>
</dbReference>
<dbReference type="InterPro" id="IPR003594">
    <property type="entry name" value="HATPase_dom"/>
</dbReference>
<evidence type="ECO:0000256" key="6">
    <source>
        <dbReference type="ARBA" id="ARBA00023012"/>
    </source>
</evidence>
<dbReference type="Gene3D" id="1.10.287.130">
    <property type="match status" value="1"/>
</dbReference>
<keyword evidence="7" id="KW-1133">Transmembrane helix</keyword>
<dbReference type="STRING" id="649349.Lbys_3178"/>
<evidence type="ECO:0000313" key="9">
    <source>
        <dbReference type="EMBL" id="ADQ18839.1"/>
    </source>
</evidence>
<dbReference type="AlphaFoldDB" id="E4RVA1"/>
<comment type="catalytic activity">
    <reaction evidence="1">
        <text>ATP + protein L-histidine = ADP + protein N-phospho-L-histidine.</text>
        <dbReference type="EC" id="2.7.13.3"/>
    </reaction>
</comment>
<keyword evidence="6" id="KW-0902">Two-component regulatory system</keyword>
<dbReference type="PANTHER" id="PTHR43711">
    <property type="entry name" value="TWO-COMPONENT HISTIDINE KINASE"/>
    <property type="match status" value="1"/>
</dbReference>
<dbReference type="SMART" id="SM00387">
    <property type="entry name" value="HATPase_c"/>
    <property type="match status" value="1"/>
</dbReference>
<dbReference type="Gene3D" id="3.30.565.10">
    <property type="entry name" value="Histidine kinase-like ATPase, C-terminal domain"/>
    <property type="match status" value="1"/>
</dbReference>
<evidence type="ECO:0000259" key="8">
    <source>
        <dbReference type="PROSITE" id="PS50109"/>
    </source>
</evidence>
<evidence type="ECO:0000256" key="3">
    <source>
        <dbReference type="ARBA" id="ARBA00022553"/>
    </source>
</evidence>
<reference evidence="9 10" key="2">
    <citation type="journal article" date="2011" name="Stand. Genomic Sci.">
        <title>Complete genome sequence of Leadbetterella byssophila type strain (4M15).</title>
        <authorList>
            <person name="Abt B."/>
            <person name="Teshima H."/>
            <person name="Lucas S."/>
            <person name="Lapidus A."/>
            <person name="Del Rio T.G."/>
            <person name="Nolan M."/>
            <person name="Tice H."/>
            <person name="Cheng J.F."/>
            <person name="Pitluck S."/>
            <person name="Liolios K."/>
            <person name="Pagani I."/>
            <person name="Ivanova N."/>
            <person name="Mavromatis K."/>
            <person name="Pati A."/>
            <person name="Tapia R."/>
            <person name="Han C."/>
            <person name="Goodwin L."/>
            <person name="Chen A."/>
            <person name="Palaniappan K."/>
            <person name="Land M."/>
            <person name="Hauser L."/>
            <person name="Chang Y.J."/>
            <person name="Jeffries C.D."/>
            <person name="Rohde M."/>
            <person name="Goker M."/>
            <person name="Tindall B.J."/>
            <person name="Detter J.C."/>
            <person name="Woyke T."/>
            <person name="Bristow J."/>
            <person name="Eisen J.A."/>
            <person name="Markowitz V."/>
            <person name="Hugenholtz P."/>
            <person name="Klenk H.P."/>
            <person name="Kyrpides N.C."/>
        </authorList>
    </citation>
    <scope>NUCLEOTIDE SEQUENCE [LARGE SCALE GENOMIC DNA]</scope>
    <source>
        <strain evidence="10">DSM 17132 / JCM 16389 / KACC 11308 / NBRC 106382 / 4M15</strain>
    </source>
</reference>
<dbReference type="Pfam" id="PF00512">
    <property type="entry name" value="HisKA"/>
    <property type="match status" value="1"/>
</dbReference>
<dbReference type="PROSITE" id="PS50109">
    <property type="entry name" value="HIS_KIN"/>
    <property type="match status" value="1"/>
</dbReference>
<feature type="transmembrane region" description="Helical" evidence="7">
    <location>
        <begin position="167"/>
        <end position="190"/>
    </location>
</feature>
<organism evidence="9 10">
    <name type="scientific">Leadbetterella byssophila (strain DSM 17132 / JCM 16389 / KACC 11308 / NBRC 106382 / 4M15)</name>
    <dbReference type="NCBI Taxonomy" id="649349"/>
    <lineage>
        <taxon>Bacteria</taxon>
        <taxon>Pseudomonadati</taxon>
        <taxon>Bacteroidota</taxon>
        <taxon>Cytophagia</taxon>
        <taxon>Cytophagales</taxon>
        <taxon>Leadbetterellaceae</taxon>
        <taxon>Leadbetterella</taxon>
    </lineage>
</organism>
<keyword evidence="4" id="KW-0808">Transferase</keyword>
<dbReference type="eggNOG" id="COG5002">
    <property type="taxonomic scope" value="Bacteria"/>
</dbReference>
<feature type="transmembrane region" description="Helical" evidence="7">
    <location>
        <begin position="7"/>
        <end position="29"/>
    </location>
</feature>
<evidence type="ECO:0000256" key="1">
    <source>
        <dbReference type="ARBA" id="ARBA00000085"/>
    </source>
</evidence>
<dbReference type="InterPro" id="IPR036097">
    <property type="entry name" value="HisK_dim/P_sf"/>
</dbReference>
<evidence type="ECO:0000256" key="2">
    <source>
        <dbReference type="ARBA" id="ARBA00012438"/>
    </source>
</evidence>
<protein>
    <recommendedName>
        <fullName evidence="2">histidine kinase</fullName>
        <ecNumber evidence="2">2.7.13.3</ecNumber>
    </recommendedName>
</protein>
<proteinExistence type="predicted"/>
<dbReference type="CDD" id="cd00082">
    <property type="entry name" value="HisKA"/>
    <property type="match status" value="1"/>
</dbReference>
<dbReference type="HOGENOM" id="CLU_026375_1_1_10"/>
<reference key="1">
    <citation type="submission" date="2010-11" db="EMBL/GenBank/DDBJ databases">
        <title>The complete genome of Leadbetterella byssophila DSM 17132.</title>
        <authorList>
            <consortium name="US DOE Joint Genome Institute (JGI-PGF)"/>
            <person name="Lucas S."/>
            <person name="Copeland A."/>
            <person name="Lapidus A."/>
            <person name="Glavina del Rio T."/>
            <person name="Dalin E."/>
            <person name="Tice H."/>
            <person name="Bruce D."/>
            <person name="Goodwin L."/>
            <person name="Pitluck S."/>
            <person name="Kyrpides N."/>
            <person name="Mavromatis K."/>
            <person name="Ivanova N."/>
            <person name="Teshima H."/>
            <person name="Brettin T."/>
            <person name="Detter J.C."/>
            <person name="Han C."/>
            <person name="Tapia R."/>
            <person name="Land M."/>
            <person name="Hauser L."/>
            <person name="Markowitz V."/>
            <person name="Cheng J.-F."/>
            <person name="Hugenholtz P."/>
            <person name="Woyke T."/>
            <person name="Wu D."/>
            <person name="Tindall B."/>
            <person name="Pomrenke H.G."/>
            <person name="Brambilla E."/>
            <person name="Klenk H.-P."/>
            <person name="Eisen J.A."/>
        </authorList>
    </citation>
    <scope>NUCLEOTIDE SEQUENCE [LARGE SCALE GENOMIC DNA]</scope>
    <source>
        <strain>DSM 17132</strain>
    </source>
</reference>
<dbReference type="PANTHER" id="PTHR43711:SF26">
    <property type="entry name" value="SENSOR HISTIDINE KINASE RCSC"/>
    <property type="match status" value="1"/>
</dbReference>
<evidence type="ECO:0000256" key="7">
    <source>
        <dbReference type="SAM" id="Phobius"/>
    </source>
</evidence>
<evidence type="ECO:0000313" key="10">
    <source>
        <dbReference type="Proteomes" id="UP000007435"/>
    </source>
</evidence>
<sequence>MTLNRQTIRLVILLGVIAICGIIGIQIYWMKKAFDLHEQQFRQSVMVSLRNVANTIAKSYNMSVIENPVEQLSSDYFVVNLRVPLEPGILEPLLIEEFKKKNLSTDFEYGIYNCDTDNIIYGGYVKESFEPYYVEGSNELPKTDKFLNYFGVRFPGKSSYITGKLDIWIISSLITLVFTVFFGYAMFVILRQKRLSEVQRDFINNMTHEFQTPISTIKIATDVLATDKITSQPERLKKYVDIIRSENNRLKNQVEAVLSTAKIGKGNIQINIQLQDLHALIWEVTESIRVELGEDFHLNLDAQKTSIKADKMHLMNIIRNLLDNACKYSGDHPEITLKTLNDDKYIYVAVEDKGIGIAKEHQAKIFDRFYRVPTGNVHNVKGFGLGLNYVKEMVRLHKWEIDVSSELGHGTTFVIKIPISE</sequence>
<dbReference type="EC" id="2.7.13.3" evidence="2"/>
<keyword evidence="7" id="KW-0812">Transmembrane</keyword>
<dbReference type="InterPro" id="IPR005467">
    <property type="entry name" value="His_kinase_dom"/>
</dbReference>
<keyword evidence="10" id="KW-1185">Reference proteome</keyword>
<accession>E4RVA1</accession>
<dbReference type="InterPro" id="IPR036890">
    <property type="entry name" value="HATPase_C_sf"/>
</dbReference>
<dbReference type="SUPFAM" id="SSF47384">
    <property type="entry name" value="Homodimeric domain of signal transducing histidine kinase"/>
    <property type="match status" value="1"/>
</dbReference>
<dbReference type="InterPro" id="IPR050736">
    <property type="entry name" value="Sensor_HK_Regulatory"/>
</dbReference>
<feature type="domain" description="Histidine kinase" evidence="8">
    <location>
        <begin position="205"/>
        <end position="421"/>
    </location>
</feature>
<gene>
    <name evidence="9" type="ordered locus">Lbys_3178</name>
</gene>
<evidence type="ECO:0000256" key="4">
    <source>
        <dbReference type="ARBA" id="ARBA00022679"/>
    </source>
</evidence>
<dbReference type="PRINTS" id="PR00344">
    <property type="entry name" value="BCTRLSENSOR"/>
</dbReference>
<name>E4RVA1_LEAB4</name>
<evidence type="ECO:0000256" key="5">
    <source>
        <dbReference type="ARBA" id="ARBA00022777"/>
    </source>
</evidence>
<dbReference type="RefSeq" id="WP_013409866.1">
    <property type="nucleotide sequence ID" value="NC_014655.1"/>
</dbReference>
<dbReference type="InterPro" id="IPR003661">
    <property type="entry name" value="HisK_dim/P_dom"/>
</dbReference>
<dbReference type="Pfam" id="PF02518">
    <property type="entry name" value="HATPase_c"/>
    <property type="match status" value="1"/>
</dbReference>
<dbReference type="SMART" id="SM00388">
    <property type="entry name" value="HisKA"/>
    <property type="match status" value="1"/>
</dbReference>
<keyword evidence="7" id="KW-0472">Membrane</keyword>
<dbReference type="EMBL" id="CP002305">
    <property type="protein sequence ID" value="ADQ18839.1"/>
    <property type="molecule type" value="Genomic_DNA"/>
</dbReference>
<dbReference type="SUPFAM" id="SSF55874">
    <property type="entry name" value="ATPase domain of HSP90 chaperone/DNA topoisomerase II/histidine kinase"/>
    <property type="match status" value="1"/>
</dbReference>
<dbReference type="FunFam" id="3.30.565.10:FF:000006">
    <property type="entry name" value="Sensor histidine kinase WalK"/>
    <property type="match status" value="1"/>
</dbReference>